<name>A0A5E4PPQ3_9NEOP</name>
<evidence type="ECO:0000313" key="3">
    <source>
        <dbReference type="EMBL" id="VVC87081.1"/>
    </source>
</evidence>
<keyword evidence="1" id="KW-1133">Transmembrane helix</keyword>
<organism evidence="3 4">
    <name type="scientific">Leptidea sinapis</name>
    <dbReference type="NCBI Taxonomy" id="189913"/>
    <lineage>
        <taxon>Eukaryota</taxon>
        <taxon>Metazoa</taxon>
        <taxon>Ecdysozoa</taxon>
        <taxon>Arthropoda</taxon>
        <taxon>Hexapoda</taxon>
        <taxon>Insecta</taxon>
        <taxon>Pterygota</taxon>
        <taxon>Neoptera</taxon>
        <taxon>Endopterygota</taxon>
        <taxon>Lepidoptera</taxon>
        <taxon>Glossata</taxon>
        <taxon>Ditrysia</taxon>
        <taxon>Papilionoidea</taxon>
        <taxon>Pieridae</taxon>
        <taxon>Dismorphiinae</taxon>
        <taxon>Leptidea</taxon>
    </lineage>
</organism>
<dbReference type="Proteomes" id="UP000324832">
    <property type="component" value="Unassembled WGS sequence"/>
</dbReference>
<proteinExistence type="predicted"/>
<keyword evidence="4" id="KW-1185">Reference proteome</keyword>
<evidence type="ECO:0000259" key="2">
    <source>
        <dbReference type="Pfam" id="PF12697"/>
    </source>
</evidence>
<dbReference type="SUPFAM" id="SSF53474">
    <property type="entry name" value="alpha/beta-Hydrolases"/>
    <property type="match status" value="1"/>
</dbReference>
<feature type="domain" description="AB hydrolase-1" evidence="2">
    <location>
        <begin position="105"/>
        <end position="286"/>
    </location>
</feature>
<keyword evidence="1" id="KW-0812">Transmembrane</keyword>
<accession>A0A5E4PPQ3</accession>
<protein>
    <recommendedName>
        <fullName evidence="2">AB hydrolase-1 domain-containing protein</fullName>
    </recommendedName>
</protein>
<evidence type="ECO:0000256" key="1">
    <source>
        <dbReference type="SAM" id="Phobius"/>
    </source>
</evidence>
<gene>
    <name evidence="3" type="ORF">LSINAPIS_LOCUS780</name>
</gene>
<dbReference type="AlphaFoldDB" id="A0A5E4PPQ3"/>
<keyword evidence="1" id="KW-0472">Membrane</keyword>
<sequence>MSVKNNKVIQTVSGWVAVEILFQCVIIGFWQLFQLALRRLWRGHRRKLSKNVPPVELAVDTSIGIHCYIIVQGVKYHYVETGPKNGQLVLILGDAPDIGNLWVPSWSSVVQRLAENGYHVVTLDLRGTGGSESGDRCDLSPPKAVEELAALLQALEVSENSPAIVIGFGIGGMLTWYLVHCQGAMIHKFIVVGAPHPNLYWQHPPAAFCHRSLHFIQWPHFPERWLAEMETRDGARWSRSRARDWSGALNYVRGAAWYRIHPDHKARPRGLLMGTKDNAAQLVASAQHCITPAIRLVTKPEPGDKSLPPHVIDFIVGRKKQVDEAPRGLVTRVLDAVADKGREFTARLALPANA</sequence>
<dbReference type="GO" id="GO:0004301">
    <property type="term" value="F:epoxide hydrolase activity"/>
    <property type="evidence" value="ECO:0007669"/>
    <property type="project" value="UniProtKB-ARBA"/>
</dbReference>
<dbReference type="InterPro" id="IPR000073">
    <property type="entry name" value="AB_hydrolase_1"/>
</dbReference>
<reference evidence="3 4" key="1">
    <citation type="submission" date="2017-07" db="EMBL/GenBank/DDBJ databases">
        <authorList>
            <person name="Talla V."/>
            <person name="Backstrom N."/>
        </authorList>
    </citation>
    <scope>NUCLEOTIDE SEQUENCE [LARGE SCALE GENOMIC DNA]</scope>
</reference>
<dbReference type="Pfam" id="PF12697">
    <property type="entry name" value="Abhydrolase_6"/>
    <property type="match status" value="1"/>
</dbReference>
<evidence type="ECO:0000313" key="4">
    <source>
        <dbReference type="Proteomes" id="UP000324832"/>
    </source>
</evidence>
<dbReference type="PANTHER" id="PTHR43329">
    <property type="entry name" value="EPOXIDE HYDROLASE"/>
    <property type="match status" value="1"/>
</dbReference>
<dbReference type="Gene3D" id="3.40.50.1820">
    <property type="entry name" value="alpha/beta hydrolase"/>
    <property type="match status" value="1"/>
</dbReference>
<dbReference type="EMBL" id="FZQP02000071">
    <property type="protein sequence ID" value="VVC87081.1"/>
    <property type="molecule type" value="Genomic_DNA"/>
</dbReference>
<feature type="transmembrane region" description="Helical" evidence="1">
    <location>
        <begin position="12"/>
        <end position="37"/>
    </location>
</feature>
<dbReference type="InterPro" id="IPR029058">
    <property type="entry name" value="AB_hydrolase_fold"/>
</dbReference>